<name>A0ABQ4TAX7_METOR</name>
<dbReference type="InterPro" id="IPR055170">
    <property type="entry name" value="GFO_IDH_MocA-like_dom"/>
</dbReference>
<dbReference type="RefSeq" id="WP_238312417.1">
    <property type="nucleotide sequence ID" value="NZ_BPQV01000010.1"/>
</dbReference>
<evidence type="ECO:0000256" key="1">
    <source>
        <dbReference type="ARBA" id="ARBA00023002"/>
    </source>
</evidence>
<proteinExistence type="predicted"/>
<dbReference type="Proteomes" id="UP001055156">
    <property type="component" value="Unassembled WGS sequence"/>
</dbReference>
<evidence type="ECO:0000313" key="4">
    <source>
        <dbReference type="EMBL" id="GJE28468.1"/>
    </source>
</evidence>
<keyword evidence="1" id="KW-0560">Oxidoreductase</keyword>
<gene>
    <name evidence="4" type="primary">afr</name>
    <name evidence="4" type="ORF">LKMONMHP_3339</name>
</gene>
<dbReference type="InterPro" id="IPR050463">
    <property type="entry name" value="Gfo/Idh/MocA_oxidrdct_glycsds"/>
</dbReference>
<reference evidence="4" key="1">
    <citation type="journal article" date="2021" name="Front. Microbiol.">
        <title>Comprehensive Comparative Genomics and Phenotyping of Methylobacterium Species.</title>
        <authorList>
            <person name="Alessa O."/>
            <person name="Ogura Y."/>
            <person name="Fujitani Y."/>
            <person name="Takami H."/>
            <person name="Hayashi T."/>
            <person name="Sahin N."/>
            <person name="Tani A."/>
        </authorList>
    </citation>
    <scope>NUCLEOTIDE SEQUENCE</scope>
    <source>
        <strain evidence="4">NBRC 15689</strain>
    </source>
</reference>
<feature type="domain" description="Gfo/Idh/MocA-like oxidoreductase N-terminal" evidence="2">
    <location>
        <begin position="6"/>
        <end position="118"/>
    </location>
</feature>
<dbReference type="PANTHER" id="PTHR43818:SF11">
    <property type="entry name" value="BCDNA.GH03377"/>
    <property type="match status" value="1"/>
</dbReference>
<evidence type="ECO:0000259" key="3">
    <source>
        <dbReference type="Pfam" id="PF22725"/>
    </source>
</evidence>
<dbReference type="SUPFAM" id="SSF55347">
    <property type="entry name" value="Glyceraldehyde-3-phosphate dehydrogenase-like, C-terminal domain"/>
    <property type="match status" value="1"/>
</dbReference>
<dbReference type="Gene3D" id="3.40.50.720">
    <property type="entry name" value="NAD(P)-binding Rossmann-like Domain"/>
    <property type="match status" value="1"/>
</dbReference>
<dbReference type="InterPro" id="IPR036291">
    <property type="entry name" value="NAD(P)-bd_dom_sf"/>
</dbReference>
<comment type="caution">
    <text evidence="4">The sequence shown here is derived from an EMBL/GenBank/DDBJ whole genome shotgun (WGS) entry which is preliminary data.</text>
</comment>
<accession>A0ABQ4TAX7</accession>
<dbReference type="Pfam" id="PF01408">
    <property type="entry name" value="GFO_IDH_MocA"/>
    <property type="match status" value="1"/>
</dbReference>
<evidence type="ECO:0000259" key="2">
    <source>
        <dbReference type="Pfam" id="PF01408"/>
    </source>
</evidence>
<reference evidence="4" key="2">
    <citation type="submission" date="2021-08" db="EMBL/GenBank/DDBJ databases">
        <authorList>
            <person name="Tani A."/>
            <person name="Ola A."/>
            <person name="Ogura Y."/>
            <person name="Katsura K."/>
            <person name="Hayashi T."/>
        </authorList>
    </citation>
    <scope>NUCLEOTIDE SEQUENCE</scope>
    <source>
        <strain evidence="4">NBRC 15689</strain>
    </source>
</reference>
<organism evidence="4 5">
    <name type="scientific">Methylobacterium organophilum</name>
    <dbReference type="NCBI Taxonomy" id="410"/>
    <lineage>
        <taxon>Bacteria</taxon>
        <taxon>Pseudomonadati</taxon>
        <taxon>Pseudomonadota</taxon>
        <taxon>Alphaproteobacteria</taxon>
        <taxon>Hyphomicrobiales</taxon>
        <taxon>Methylobacteriaceae</taxon>
        <taxon>Methylobacterium</taxon>
    </lineage>
</organism>
<feature type="domain" description="GFO/IDH/MocA-like oxidoreductase" evidence="3">
    <location>
        <begin position="132"/>
        <end position="258"/>
    </location>
</feature>
<evidence type="ECO:0000313" key="5">
    <source>
        <dbReference type="Proteomes" id="UP001055156"/>
    </source>
</evidence>
<dbReference type="EMBL" id="BPQV01000010">
    <property type="protein sequence ID" value="GJE28468.1"/>
    <property type="molecule type" value="Genomic_DNA"/>
</dbReference>
<protein>
    <submittedName>
        <fullName evidence="4">1,5-anhydro-D-fructose reductase</fullName>
    </submittedName>
</protein>
<keyword evidence="5" id="KW-1185">Reference proteome</keyword>
<dbReference type="InterPro" id="IPR000683">
    <property type="entry name" value="Gfo/Idh/MocA-like_OxRdtase_N"/>
</dbReference>
<dbReference type="PANTHER" id="PTHR43818">
    <property type="entry name" value="BCDNA.GH03377"/>
    <property type="match status" value="1"/>
</dbReference>
<dbReference type="Pfam" id="PF22725">
    <property type="entry name" value="GFO_IDH_MocA_C3"/>
    <property type="match status" value="1"/>
</dbReference>
<sequence length="334" mass="35374">MGDRVGWGIVGYGWVARDYMMPAIAAAGHRLVAVADPDPRARAKAEADGARAHADLADLIAEDEIEAVYVATPNHLHREAVEALAASGKAVLCEKPMAASLADAEAIAAAVWRAGAFYGTAFDQRHHPAHIAMRDAIRAGRLGTVTSVRIVYACWLGRDWAAFQGQDNWRIDAGRAGGGALIDLAPHGIDLVDFLLDEPLRDIAALTQSRAQDYAVDDGAVLVGRTGSGALAQLHVAYNCPDPLPRRRLEVVGTAGLLTAEDTMGQTAGGRLSFTGGETGLSEPIAFDETLSPFVQQVRSFSAALRDPEGRAAYSAERDLHTMRLVARAYAGAA</sequence>
<dbReference type="SUPFAM" id="SSF51735">
    <property type="entry name" value="NAD(P)-binding Rossmann-fold domains"/>
    <property type="match status" value="1"/>
</dbReference>
<dbReference type="Gene3D" id="3.30.360.10">
    <property type="entry name" value="Dihydrodipicolinate Reductase, domain 2"/>
    <property type="match status" value="1"/>
</dbReference>